<gene>
    <name evidence="11" type="primary">LOC113788482</name>
</gene>
<dbReference type="PANTHER" id="PTHR42643">
    <property type="entry name" value="IONOTROPIC RECEPTOR 20A-RELATED"/>
    <property type="match status" value="1"/>
</dbReference>
<dbReference type="InParanoid" id="A0A6P6XLU4"/>
<feature type="transmembrane region" description="Helical" evidence="8">
    <location>
        <begin position="122"/>
        <end position="143"/>
    </location>
</feature>
<evidence type="ECO:0000313" key="10">
    <source>
        <dbReference type="Proteomes" id="UP000515146"/>
    </source>
</evidence>
<accession>A0A6P6XLU4</accession>
<protein>
    <submittedName>
        <fullName evidence="11">Uncharacterized protein LOC113788482</fullName>
    </submittedName>
</protein>
<dbReference type="Gene3D" id="3.40.190.10">
    <property type="entry name" value="Periplasmic binding protein-like II"/>
    <property type="match status" value="1"/>
</dbReference>
<sequence>MNNLANIELSVGYTNHPPFVGLDEYGIHMAKGADFFHINELSRQLNFTCRMIYLTENWHKHLAQNQNLVDIIIGGFHLNYERFQLYDYVYPYFIDQTSIMTQISTKSKYNADQLLNQFDNSIWLAIIICLICLPIFAIIISYLNPNPNNDSKQRSILDSCSIWFYILFRQNVLNRLKQEQSRSLTIVSIIWIFVTFLLTTFYADYLLSMISIPRVRHINSLRRLSQHCRQNNMIVLIENNTSAMKIVKTMANDTLFAPIVAHLKIVNHQNEAIDFSGIYQTWLTNEYRYAKIDSSLSEKFSTNNYYDDNQLSTSDDDDEDGSSSNINKFLWFSYTTTRQ</sequence>
<comment type="subcellular location">
    <subcellularLocation>
        <location evidence="1">Cell membrane</location>
        <topology evidence="1">Multi-pass membrane protein</topology>
    </subcellularLocation>
</comment>
<evidence type="ECO:0000256" key="2">
    <source>
        <dbReference type="ARBA" id="ARBA00022475"/>
    </source>
</evidence>
<dbReference type="OrthoDB" id="6510858at2759"/>
<evidence type="ECO:0000313" key="11">
    <source>
        <dbReference type="RefSeq" id="XP_027193738.1"/>
    </source>
</evidence>
<evidence type="ECO:0000259" key="9">
    <source>
        <dbReference type="Pfam" id="PF00497"/>
    </source>
</evidence>
<evidence type="ECO:0000256" key="1">
    <source>
        <dbReference type="ARBA" id="ARBA00004651"/>
    </source>
</evidence>
<evidence type="ECO:0000256" key="8">
    <source>
        <dbReference type="SAM" id="Phobius"/>
    </source>
</evidence>
<dbReference type="RefSeq" id="XP_027193738.1">
    <property type="nucleotide sequence ID" value="XM_027337937.1"/>
</dbReference>
<proteinExistence type="predicted"/>
<evidence type="ECO:0000256" key="7">
    <source>
        <dbReference type="ARBA" id="ARBA00023180"/>
    </source>
</evidence>
<keyword evidence="10" id="KW-1185">Reference proteome</keyword>
<dbReference type="SUPFAM" id="SSF53850">
    <property type="entry name" value="Periplasmic binding protein-like II"/>
    <property type="match status" value="1"/>
</dbReference>
<evidence type="ECO:0000256" key="3">
    <source>
        <dbReference type="ARBA" id="ARBA00022692"/>
    </source>
</evidence>
<evidence type="ECO:0000256" key="5">
    <source>
        <dbReference type="ARBA" id="ARBA00023136"/>
    </source>
</evidence>
<dbReference type="GO" id="GO:0005886">
    <property type="term" value="C:plasma membrane"/>
    <property type="evidence" value="ECO:0007669"/>
    <property type="project" value="UniProtKB-SubCell"/>
</dbReference>
<keyword evidence="2" id="KW-1003">Cell membrane</keyword>
<feature type="transmembrane region" description="Helical" evidence="8">
    <location>
        <begin position="184"/>
        <end position="207"/>
    </location>
</feature>
<dbReference type="Pfam" id="PF00497">
    <property type="entry name" value="SBP_bac_3"/>
    <property type="match status" value="1"/>
</dbReference>
<feature type="domain" description="Solute-binding protein family 3/N-terminal" evidence="9">
    <location>
        <begin position="10"/>
        <end position="121"/>
    </location>
</feature>
<keyword evidence="6" id="KW-0675">Receptor</keyword>
<name>A0A6P6XLU4_DERPT</name>
<keyword evidence="3 8" id="KW-0812">Transmembrane</keyword>
<dbReference type="InterPro" id="IPR001638">
    <property type="entry name" value="Solute-binding_3/MltF_N"/>
</dbReference>
<evidence type="ECO:0000256" key="4">
    <source>
        <dbReference type="ARBA" id="ARBA00022989"/>
    </source>
</evidence>
<reference evidence="11" key="1">
    <citation type="submission" date="2025-08" db="UniProtKB">
        <authorList>
            <consortium name="RefSeq"/>
        </authorList>
    </citation>
    <scope>IDENTIFICATION</scope>
    <source>
        <strain evidence="11">Airmid</strain>
    </source>
</reference>
<dbReference type="Proteomes" id="UP000515146">
    <property type="component" value="Unplaced"/>
</dbReference>
<keyword evidence="7" id="KW-0325">Glycoprotein</keyword>
<dbReference type="InterPro" id="IPR052192">
    <property type="entry name" value="Insect_Ionotropic_Sensory_Rcpt"/>
</dbReference>
<dbReference type="AlphaFoldDB" id="A0A6P6XLU4"/>
<keyword evidence="5 8" id="KW-0472">Membrane</keyword>
<dbReference type="PANTHER" id="PTHR42643:SF24">
    <property type="entry name" value="IONOTROPIC RECEPTOR 60A"/>
    <property type="match status" value="1"/>
</dbReference>
<evidence type="ECO:0000256" key="6">
    <source>
        <dbReference type="ARBA" id="ARBA00023170"/>
    </source>
</evidence>
<keyword evidence="4 8" id="KW-1133">Transmembrane helix</keyword>
<dbReference type="KEGG" id="dpte:113788482"/>
<organism evidence="10 11">
    <name type="scientific">Dermatophagoides pteronyssinus</name>
    <name type="common">European house dust mite</name>
    <dbReference type="NCBI Taxonomy" id="6956"/>
    <lineage>
        <taxon>Eukaryota</taxon>
        <taxon>Metazoa</taxon>
        <taxon>Ecdysozoa</taxon>
        <taxon>Arthropoda</taxon>
        <taxon>Chelicerata</taxon>
        <taxon>Arachnida</taxon>
        <taxon>Acari</taxon>
        <taxon>Acariformes</taxon>
        <taxon>Sarcoptiformes</taxon>
        <taxon>Astigmata</taxon>
        <taxon>Psoroptidia</taxon>
        <taxon>Analgoidea</taxon>
        <taxon>Pyroglyphidae</taxon>
        <taxon>Dermatophagoidinae</taxon>
        <taxon>Dermatophagoides</taxon>
    </lineage>
</organism>